<dbReference type="GO" id="GO:0005829">
    <property type="term" value="C:cytosol"/>
    <property type="evidence" value="ECO:0007669"/>
    <property type="project" value="TreeGrafter"/>
</dbReference>
<dbReference type="AlphaFoldDB" id="A0A0B3SV81"/>
<feature type="binding site" evidence="1">
    <location>
        <position position="97"/>
    </location>
    <ligand>
        <name>S-adenosyl-L-methionine</name>
        <dbReference type="ChEBI" id="CHEBI:59789"/>
    </ligand>
</feature>
<feature type="binding site" evidence="1">
    <location>
        <position position="160"/>
    </location>
    <ligand>
        <name>S-adenosyl-L-methionine</name>
        <dbReference type="ChEBI" id="CHEBI:59789"/>
    </ligand>
</feature>
<dbReference type="RefSeq" id="WP_043137983.1">
    <property type="nucleotide sequence ID" value="NZ_JSUQ01000003.1"/>
</dbReference>
<evidence type="ECO:0000313" key="2">
    <source>
        <dbReference type="EMBL" id="KHQ54359.1"/>
    </source>
</evidence>
<feature type="binding site" evidence="1">
    <location>
        <position position="19"/>
    </location>
    <ligand>
        <name>S-adenosyl-L-methionine</name>
        <dbReference type="ChEBI" id="CHEBI:59789"/>
    </ligand>
</feature>
<evidence type="ECO:0000313" key="3">
    <source>
        <dbReference type="Proteomes" id="UP000030960"/>
    </source>
</evidence>
<gene>
    <name evidence="1 2" type="primary">rlmJ</name>
    <name evidence="2" type="ORF">OA50_00951</name>
</gene>
<sequence length="263" mass="29316">MLSYQHAYHAGNLADVHKHAALAWMLDYLTRKPKPLSYIETHAGRGLYDLAGAEAVKTGEAAQGIARAEGWFGADHPYARALKKVRAERGPTAYPGSPLIAQNLLRADDRLHLAELHPQEHEALSRAVRAPNTRVYRQDGYEMAQSLCPPDPRRGLMLIDPSWEVKADYVSVPRTMQALARKWNVGILALWYPLLRDGAHAPMLRQLEAEFPEALRHEVRFPPARDGHRMIGSGLFVVNPPWGLDAALKPLSDQFARTGSTGR</sequence>
<dbReference type="InterPro" id="IPR029063">
    <property type="entry name" value="SAM-dependent_MTases_sf"/>
</dbReference>
<proteinExistence type="inferred from homology"/>
<comment type="caution">
    <text evidence="2">The sequence shown here is derived from an EMBL/GenBank/DDBJ whole genome shotgun (WGS) entry which is preliminary data.</text>
</comment>
<dbReference type="EC" id="2.1.1.266" evidence="1"/>
<dbReference type="PATRIC" id="fig|1515334.3.peg.953"/>
<name>A0A0B3SV81_9RHOB</name>
<keyword evidence="1" id="KW-0694">RNA-binding</keyword>
<dbReference type="InterPro" id="IPR007473">
    <property type="entry name" value="RlmJ"/>
</dbReference>
<keyword evidence="1 2" id="KW-0489">Methyltransferase</keyword>
<dbReference type="PANTHER" id="PTHR37426">
    <property type="entry name" value="RIBOSOMAL RNA LARGE SUBUNIT METHYLTRANSFERASE J"/>
    <property type="match status" value="1"/>
</dbReference>
<accession>A0A0B3SV81</accession>
<dbReference type="EMBL" id="JSUQ01000003">
    <property type="protein sequence ID" value="KHQ54359.1"/>
    <property type="molecule type" value="Genomic_DNA"/>
</dbReference>
<protein>
    <recommendedName>
        <fullName evidence="1">Ribosomal RNA large subunit methyltransferase J</fullName>
        <ecNumber evidence="1">2.1.1.266</ecNumber>
    </recommendedName>
    <alternativeName>
        <fullName evidence="1">23S rRNA (adenine(2030)-N6)-methyltransferase</fullName>
    </alternativeName>
    <alternativeName>
        <fullName evidence="1">23S rRNA m6A2030 methyltransferase</fullName>
    </alternativeName>
</protein>
<dbReference type="STRING" id="561184.SAMN05216376_10566"/>
<keyword evidence="3" id="KW-1185">Reference proteome</keyword>
<dbReference type="PANTHER" id="PTHR37426:SF1">
    <property type="entry name" value="RIBOSOMAL RNA LARGE SUBUNIT METHYLTRANSFERASE J"/>
    <property type="match status" value="1"/>
</dbReference>
<dbReference type="HAMAP" id="MF_00934">
    <property type="entry name" value="23SrRNA_methyltr_J"/>
    <property type="match status" value="1"/>
</dbReference>
<organism evidence="2 3">
    <name type="scientific">Mameliella alba</name>
    <dbReference type="NCBI Taxonomy" id="561184"/>
    <lineage>
        <taxon>Bacteria</taxon>
        <taxon>Pseudomonadati</taxon>
        <taxon>Pseudomonadota</taxon>
        <taxon>Alphaproteobacteria</taxon>
        <taxon>Rhodobacterales</taxon>
        <taxon>Roseobacteraceae</taxon>
        <taxon>Mameliella</taxon>
    </lineage>
</organism>
<reference evidence="2 3" key="1">
    <citation type="submission" date="2014-10" db="EMBL/GenBank/DDBJ databases">
        <title>Genome sequence of Ponticoccus sp. strain UMTAT08 isolated from clonal culture of toxic dinoflagellate Alexandrium tamiyavanichii.</title>
        <authorList>
            <person name="Gan H.Y."/>
            <person name="Muhd D.-D."/>
            <person name="Mohd Noor M.E."/>
            <person name="Yeong Y.S."/>
            <person name="Usup G."/>
        </authorList>
    </citation>
    <scope>NUCLEOTIDE SEQUENCE [LARGE SCALE GENOMIC DNA]</scope>
    <source>
        <strain evidence="2 3">UMTAT08</strain>
    </source>
</reference>
<dbReference type="OrthoDB" id="9791274at2"/>
<feature type="binding site" evidence="1">
    <location>
        <begin position="139"/>
        <end position="140"/>
    </location>
    <ligand>
        <name>S-adenosyl-L-methionine</name>
        <dbReference type="ChEBI" id="CHEBI:59789"/>
    </ligand>
</feature>
<keyword evidence="1" id="KW-0949">S-adenosyl-L-methionine</keyword>
<keyword evidence="1 2" id="KW-0808">Transferase</keyword>
<feature type="active site" description="Proton acceptor" evidence="1">
    <location>
        <position position="160"/>
    </location>
</feature>
<dbReference type="GO" id="GO:0070475">
    <property type="term" value="P:rRNA base methylation"/>
    <property type="evidence" value="ECO:0007669"/>
    <property type="project" value="UniProtKB-UniRule"/>
</dbReference>
<comment type="catalytic activity">
    <reaction evidence="1">
        <text>adenosine(2030) in 23S rRNA + S-adenosyl-L-methionine = N(6)-methyladenosine(2030) in 23S rRNA + S-adenosyl-L-homocysteine + H(+)</text>
        <dbReference type="Rhea" id="RHEA:43736"/>
        <dbReference type="Rhea" id="RHEA-COMP:10668"/>
        <dbReference type="Rhea" id="RHEA-COMP:10669"/>
        <dbReference type="ChEBI" id="CHEBI:15378"/>
        <dbReference type="ChEBI" id="CHEBI:57856"/>
        <dbReference type="ChEBI" id="CHEBI:59789"/>
        <dbReference type="ChEBI" id="CHEBI:74411"/>
        <dbReference type="ChEBI" id="CHEBI:74449"/>
        <dbReference type="EC" id="2.1.1.266"/>
    </reaction>
</comment>
<dbReference type="GO" id="GO:0036307">
    <property type="term" value="F:23S rRNA (adenine(2030)-N(6))-methyltransferase activity"/>
    <property type="evidence" value="ECO:0007669"/>
    <property type="project" value="UniProtKB-UniRule"/>
</dbReference>
<comment type="function">
    <text evidence="1">Specifically methylates the adenine in position 2030 of 23S rRNA.</text>
</comment>
<feature type="binding site" evidence="1">
    <location>
        <position position="115"/>
    </location>
    <ligand>
        <name>S-adenosyl-L-methionine</name>
        <dbReference type="ChEBI" id="CHEBI:59789"/>
    </ligand>
</feature>
<comment type="subunit">
    <text evidence="1">Monomer.</text>
</comment>
<comment type="similarity">
    <text evidence="1">Belongs to the RlmJ family.</text>
</comment>
<feature type="site" description="Interaction with substrate rRNA" evidence="1">
    <location>
        <position position="4"/>
    </location>
</feature>
<dbReference type="GO" id="GO:0003723">
    <property type="term" value="F:RNA binding"/>
    <property type="evidence" value="ECO:0007669"/>
    <property type="project" value="UniProtKB-UniRule"/>
</dbReference>
<feature type="binding site" evidence="1">
    <location>
        <position position="42"/>
    </location>
    <ligand>
        <name>S-adenosyl-L-methionine</name>
        <dbReference type="ChEBI" id="CHEBI:59789"/>
    </ligand>
</feature>
<dbReference type="SUPFAM" id="SSF53335">
    <property type="entry name" value="S-adenosyl-L-methionine-dependent methyltransferases"/>
    <property type="match status" value="1"/>
</dbReference>
<dbReference type="Pfam" id="PF04378">
    <property type="entry name" value="RsmJ"/>
    <property type="match status" value="1"/>
</dbReference>
<evidence type="ECO:0000256" key="1">
    <source>
        <dbReference type="HAMAP-Rule" id="MF_00934"/>
    </source>
</evidence>
<dbReference type="Proteomes" id="UP000030960">
    <property type="component" value="Unassembled WGS sequence"/>
</dbReference>
<keyword evidence="1" id="KW-0698">rRNA processing</keyword>
<dbReference type="Gene3D" id="3.40.50.150">
    <property type="entry name" value="Vaccinia Virus protein VP39"/>
    <property type="match status" value="1"/>
</dbReference>